<dbReference type="PANTHER" id="PTHR42756">
    <property type="entry name" value="TRANSCRIPTIONAL REGULATOR, MARR"/>
    <property type="match status" value="1"/>
</dbReference>
<comment type="caution">
    <text evidence="5">The sequence shown here is derived from an EMBL/GenBank/DDBJ whole genome shotgun (WGS) entry which is preliminary data.</text>
</comment>
<dbReference type="PANTHER" id="PTHR42756:SF1">
    <property type="entry name" value="TRANSCRIPTIONAL REPRESSOR OF EMRAB OPERON"/>
    <property type="match status" value="1"/>
</dbReference>
<dbReference type="SUPFAM" id="SSF46785">
    <property type="entry name" value="Winged helix' DNA-binding domain"/>
    <property type="match status" value="1"/>
</dbReference>
<evidence type="ECO:0000256" key="3">
    <source>
        <dbReference type="ARBA" id="ARBA00023163"/>
    </source>
</evidence>
<dbReference type="PROSITE" id="PS01117">
    <property type="entry name" value="HTH_MARR_1"/>
    <property type="match status" value="1"/>
</dbReference>
<dbReference type="Proteomes" id="UP001603978">
    <property type="component" value="Unassembled WGS sequence"/>
</dbReference>
<feature type="domain" description="HTH marR-type" evidence="4">
    <location>
        <begin position="4"/>
        <end position="136"/>
    </location>
</feature>
<keyword evidence="2" id="KW-0238">DNA-binding</keyword>
<dbReference type="InterPro" id="IPR000835">
    <property type="entry name" value="HTH_MarR-typ"/>
</dbReference>
<dbReference type="Gene3D" id="1.10.10.10">
    <property type="entry name" value="Winged helix-like DNA-binding domain superfamily/Winged helix DNA-binding domain"/>
    <property type="match status" value="1"/>
</dbReference>
<evidence type="ECO:0000256" key="1">
    <source>
        <dbReference type="ARBA" id="ARBA00023015"/>
    </source>
</evidence>
<dbReference type="InterPro" id="IPR023187">
    <property type="entry name" value="Tscrpt_reg_MarR-type_CS"/>
</dbReference>
<evidence type="ECO:0000256" key="2">
    <source>
        <dbReference type="ARBA" id="ARBA00023125"/>
    </source>
</evidence>
<evidence type="ECO:0000313" key="5">
    <source>
        <dbReference type="EMBL" id="MFG1703798.1"/>
    </source>
</evidence>
<accession>A0ABW7A9V4</accession>
<evidence type="ECO:0000259" key="4">
    <source>
        <dbReference type="PROSITE" id="PS50995"/>
    </source>
</evidence>
<sequence>MTVAKDVWERFTEVSRAMKGETERRLSVYGVHVGQQFVLECLWAEDGLTPSEIAKRIGIEAATLTRALPRMEAAGLVRRRPDERDRRRIRTWLTEHGQELRGPVTEAMAQLQRDAVALLTEHEAELLAEGLSRMRRSLKGE</sequence>
<evidence type="ECO:0000313" key="6">
    <source>
        <dbReference type="Proteomes" id="UP001603978"/>
    </source>
</evidence>
<dbReference type="Pfam" id="PF01047">
    <property type="entry name" value="MarR"/>
    <property type="match status" value="1"/>
</dbReference>
<name>A0ABW7A9V4_9ACTN</name>
<dbReference type="PROSITE" id="PS50995">
    <property type="entry name" value="HTH_MARR_2"/>
    <property type="match status" value="1"/>
</dbReference>
<protein>
    <submittedName>
        <fullName evidence="5">MarR family winged helix-turn-helix transcriptional regulator</fullName>
    </submittedName>
</protein>
<dbReference type="InterPro" id="IPR036388">
    <property type="entry name" value="WH-like_DNA-bd_sf"/>
</dbReference>
<keyword evidence="3" id="KW-0804">Transcription</keyword>
<organism evidence="5 6">
    <name type="scientific">Nonomuraea marmarensis</name>
    <dbReference type="NCBI Taxonomy" id="3351344"/>
    <lineage>
        <taxon>Bacteria</taxon>
        <taxon>Bacillati</taxon>
        <taxon>Actinomycetota</taxon>
        <taxon>Actinomycetes</taxon>
        <taxon>Streptosporangiales</taxon>
        <taxon>Streptosporangiaceae</taxon>
        <taxon>Nonomuraea</taxon>
    </lineage>
</organism>
<dbReference type="EMBL" id="JBICRM010000006">
    <property type="protein sequence ID" value="MFG1703798.1"/>
    <property type="molecule type" value="Genomic_DNA"/>
</dbReference>
<dbReference type="PRINTS" id="PR00598">
    <property type="entry name" value="HTHMARR"/>
</dbReference>
<proteinExistence type="predicted"/>
<keyword evidence="6" id="KW-1185">Reference proteome</keyword>
<keyword evidence="1" id="KW-0805">Transcription regulation</keyword>
<dbReference type="SMART" id="SM00347">
    <property type="entry name" value="HTH_MARR"/>
    <property type="match status" value="1"/>
</dbReference>
<gene>
    <name evidence="5" type="ORF">ACFLIM_11440</name>
</gene>
<reference evidence="5 6" key="1">
    <citation type="submission" date="2024-10" db="EMBL/GenBank/DDBJ databases">
        <authorList>
            <person name="Topkara A.R."/>
            <person name="Saygin H."/>
        </authorList>
    </citation>
    <scope>NUCLEOTIDE SEQUENCE [LARGE SCALE GENOMIC DNA]</scope>
    <source>
        <strain evidence="5 6">M3C6</strain>
    </source>
</reference>
<dbReference type="InterPro" id="IPR036390">
    <property type="entry name" value="WH_DNA-bd_sf"/>
</dbReference>
<dbReference type="RefSeq" id="WP_393164481.1">
    <property type="nucleotide sequence ID" value="NZ_JBICRM010000006.1"/>
</dbReference>